<dbReference type="PRINTS" id="PR00124">
    <property type="entry name" value="ATPASEC"/>
</dbReference>
<dbReference type="InterPro" id="IPR002379">
    <property type="entry name" value="ATPase_proteolipid_c-like_dom"/>
</dbReference>
<dbReference type="InterPro" id="IPR000454">
    <property type="entry name" value="ATP_synth_F0_csu"/>
</dbReference>
<proteinExistence type="inferred from homology"/>
<evidence type="ECO:0000256" key="1">
    <source>
        <dbReference type="ARBA" id="ARBA00004141"/>
    </source>
</evidence>
<feature type="transmembrane region" description="Helical" evidence="13">
    <location>
        <begin position="42"/>
        <end position="67"/>
    </location>
</feature>
<protein>
    <recommendedName>
        <fullName evidence="11">ATP synthase F(0) sector subunit c</fullName>
    </recommendedName>
    <alternativeName>
        <fullName evidence="12">F-type ATPase subunit c</fullName>
    </alternativeName>
</protein>
<evidence type="ECO:0000256" key="2">
    <source>
        <dbReference type="ARBA" id="ARBA00006704"/>
    </source>
</evidence>
<dbReference type="PROSITE" id="PS00605">
    <property type="entry name" value="ATPASE_C"/>
    <property type="match status" value="1"/>
</dbReference>
<organism evidence="15 16">
    <name type="scientific">Candidatus Akkermansia intestinigallinarum</name>
    <dbReference type="NCBI Taxonomy" id="2838431"/>
    <lineage>
        <taxon>Bacteria</taxon>
        <taxon>Pseudomonadati</taxon>
        <taxon>Verrucomicrobiota</taxon>
        <taxon>Verrucomicrobiia</taxon>
        <taxon>Verrucomicrobiales</taxon>
        <taxon>Akkermansiaceae</taxon>
        <taxon>Akkermansia</taxon>
    </lineage>
</organism>
<reference evidence="15" key="1">
    <citation type="journal article" date="2021" name="PeerJ">
        <title>Extensive microbial diversity within the chicken gut microbiome revealed by metagenomics and culture.</title>
        <authorList>
            <person name="Gilroy R."/>
            <person name="Ravi A."/>
            <person name="Getino M."/>
            <person name="Pursley I."/>
            <person name="Horton D.L."/>
            <person name="Alikhan N.F."/>
            <person name="Baker D."/>
            <person name="Gharbi K."/>
            <person name="Hall N."/>
            <person name="Watson M."/>
            <person name="Adriaenssens E.M."/>
            <person name="Foster-Nyarko E."/>
            <person name="Jarju S."/>
            <person name="Secka A."/>
            <person name="Antonio M."/>
            <person name="Oren A."/>
            <person name="Chaudhuri R.R."/>
            <person name="La Ragione R."/>
            <person name="Hildebrand F."/>
            <person name="Pallen M.J."/>
        </authorList>
    </citation>
    <scope>NUCLEOTIDE SEQUENCE</scope>
    <source>
        <strain evidence="15">14975</strain>
    </source>
</reference>
<evidence type="ECO:0000313" key="15">
    <source>
        <dbReference type="EMBL" id="HIX20617.1"/>
    </source>
</evidence>
<reference evidence="15" key="2">
    <citation type="submission" date="2021-04" db="EMBL/GenBank/DDBJ databases">
        <authorList>
            <person name="Gilroy R."/>
        </authorList>
    </citation>
    <scope>NUCLEOTIDE SEQUENCE</scope>
    <source>
        <strain evidence="15">14975</strain>
    </source>
</reference>
<dbReference type="Proteomes" id="UP000823964">
    <property type="component" value="Unassembled WGS sequence"/>
</dbReference>
<keyword evidence="3" id="KW-0813">Transport</keyword>
<dbReference type="GO" id="GO:0045259">
    <property type="term" value="C:proton-transporting ATP synthase complex"/>
    <property type="evidence" value="ECO:0007669"/>
    <property type="project" value="UniProtKB-KW"/>
</dbReference>
<dbReference type="AlphaFoldDB" id="A0A9D2AHY3"/>
<evidence type="ECO:0000256" key="6">
    <source>
        <dbReference type="ARBA" id="ARBA00022781"/>
    </source>
</evidence>
<feature type="domain" description="V-ATPase proteolipid subunit C-like" evidence="14">
    <location>
        <begin position="15"/>
        <end position="65"/>
    </location>
</feature>
<keyword evidence="8" id="KW-0406">Ion transport</keyword>
<evidence type="ECO:0000256" key="5">
    <source>
        <dbReference type="ARBA" id="ARBA00022692"/>
    </source>
</evidence>
<dbReference type="InterPro" id="IPR035921">
    <property type="entry name" value="F/V-ATP_Csub_sf"/>
</dbReference>
<comment type="subcellular location">
    <subcellularLocation>
        <location evidence="1">Membrane</location>
        <topology evidence="1">Multi-pass membrane protein</topology>
    </subcellularLocation>
</comment>
<evidence type="ECO:0000256" key="12">
    <source>
        <dbReference type="ARBA" id="ARBA00032887"/>
    </source>
</evidence>
<keyword evidence="6" id="KW-0375">Hydrogen ion transport</keyword>
<sequence length="69" mass="6874">MLPSIIAEALRVSPGLAVIGAGIGIGLIGMKAAESTGRNPSAFGKVLTISILLAALVEGVAFASFFMGE</sequence>
<comment type="similarity">
    <text evidence="2">Belongs to the ATPase C chain family.</text>
</comment>
<dbReference type="InterPro" id="IPR020537">
    <property type="entry name" value="ATP_synth_F0_csu_DDCD_BS"/>
</dbReference>
<dbReference type="GO" id="GO:0008289">
    <property type="term" value="F:lipid binding"/>
    <property type="evidence" value="ECO:0007669"/>
    <property type="project" value="UniProtKB-KW"/>
</dbReference>
<keyword evidence="5 13" id="KW-0812">Transmembrane</keyword>
<dbReference type="EMBL" id="DXFQ01000160">
    <property type="protein sequence ID" value="HIX20617.1"/>
    <property type="molecule type" value="Genomic_DNA"/>
</dbReference>
<evidence type="ECO:0000256" key="13">
    <source>
        <dbReference type="SAM" id="Phobius"/>
    </source>
</evidence>
<evidence type="ECO:0000256" key="10">
    <source>
        <dbReference type="ARBA" id="ARBA00023136"/>
    </source>
</evidence>
<keyword evidence="4" id="KW-0138">CF(0)</keyword>
<keyword evidence="7 13" id="KW-1133">Transmembrane helix</keyword>
<dbReference type="InterPro" id="IPR038662">
    <property type="entry name" value="ATP_synth_F0_csu_sf"/>
</dbReference>
<accession>A0A9D2AHY3</accession>
<evidence type="ECO:0000256" key="9">
    <source>
        <dbReference type="ARBA" id="ARBA00023121"/>
    </source>
</evidence>
<feature type="transmembrane region" description="Helical" evidence="13">
    <location>
        <begin position="12"/>
        <end position="30"/>
    </location>
</feature>
<dbReference type="SUPFAM" id="SSF81333">
    <property type="entry name" value="F1F0 ATP synthase subunit C"/>
    <property type="match status" value="1"/>
</dbReference>
<keyword evidence="10 13" id="KW-0472">Membrane</keyword>
<dbReference type="Pfam" id="PF00137">
    <property type="entry name" value="ATP-synt_C"/>
    <property type="match status" value="1"/>
</dbReference>
<dbReference type="GO" id="GO:0015078">
    <property type="term" value="F:proton transmembrane transporter activity"/>
    <property type="evidence" value="ECO:0007669"/>
    <property type="project" value="InterPro"/>
</dbReference>
<dbReference type="GO" id="GO:0015986">
    <property type="term" value="P:proton motive force-driven ATP synthesis"/>
    <property type="evidence" value="ECO:0007669"/>
    <property type="project" value="InterPro"/>
</dbReference>
<evidence type="ECO:0000256" key="7">
    <source>
        <dbReference type="ARBA" id="ARBA00022989"/>
    </source>
</evidence>
<evidence type="ECO:0000256" key="3">
    <source>
        <dbReference type="ARBA" id="ARBA00022448"/>
    </source>
</evidence>
<evidence type="ECO:0000259" key="14">
    <source>
        <dbReference type="Pfam" id="PF00137"/>
    </source>
</evidence>
<keyword evidence="9" id="KW-0446">Lipid-binding</keyword>
<evidence type="ECO:0000256" key="11">
    <source>
        <dbReference type="ARBA" id="ARBA00032200"/>
    </source>
</evidence>
<dbReference type="GO" id="GO:0033177">
    <property type="term" value="C:proton-transporting two-sector ATPase complex, proton-transporting domain"/>
    <property type="evidence" value="ECO:0007669"/>
    <property type="project" value="InterPro"/>
</dbReference>
<comment type="caution">
    <text evidence="15">The sequence shown here is derived from an EMBL/GenBank/DDBJ whole genome shotgun (WGS) entry which is preliminary data.</text>
</comment>
<dbReference type="Gene3D" id="1.20.20.10">
    <property type="entry name" value="F1F0 ATP synthase subunit C"/>
    <property type="match status" value="1"/>
</dbReference>
<evidence type="ECO:0000313" key="16">
    <source>
        <dbReference type="Proteomes" id="UP000823964"/>
    </source>
</evidence>
<gene>
    <name evidence="15" type="ORF">H9862_08475</name>
</gene>
<evidence type="ECO:0000256" key="4">
    <source>
        <dbReference type="ARBA" id="ARBA00022547"/>
    </source>
</evidence>
<name>A0A9D2AHY3_9BACT</name>
<evidence type="ECO:0000256" key="8">
    <source>
        <dbReference type="ARBA" id="ARBA00023065"/>
    </source>
</evidence>